<keyword evidence="1" id="KW-0862">Zinc</keyword>
<dbReference type="InterPro" id="IPR001841">
    <property type="entry name" value="Znf_RING"/>
</dbReference>
<dbReference type="PROSITE" id="PS50089">
    <property type="entry name" value="ZF_RING_2"/>
    <property type="match status" value="1"/>
</dbReference>
<feature type="region of interest" description="Disordered" evidence="2">
    <location>
        <begin position="281"/>
        <end position="311"/>
    </location>
</feature>
<dbReference type="PANTHER" id="PTHR31150:SF23">
    <property type="entry name" value="MANDELONITRILE LYASE-RELATED"/>
    <property type="match status" value="1"/>
</dbReference>
<sequence>MKKDSLSDRQTFLSFGEGDSRMPGSIGSVSSRSGDSEYGAASSTCAPPHLSISSFCLFMPKPIHPFSFPDCTTEGDEAHNYHPTSNYVGSLRSSVKTIQANLEIQTPMLDLGATQREPGEATTTSSRVDFADVSEPLESEISGVRHKKVYQCSRCELCLRLLSQRSPWGVRRMVCGGDMPIVSVLSCWHVYHADCLERTTSKPQKHDPPCPLCEKSEGSGQEQWTIRKSIGLPSSRSVGGDEGTSRAWSWQEAGDCAEAAVPALQRNSVLLRNRSRLRRHTTLKRGSSIEQAGNSKRSGLCSPIVPPELKL</sequence>
<dbReference type="AlphaFoldDB" id="A0AAX6IGZ9"/>
<name>A0AAX6IGZ9_IRIPA</name>
<evidence type="ECO:0000256" key="1">
    <source>
        <dbReference type="PROSITE-ProRule" id="PRU00175"/>
    </source>
</evidence>
<evidence type="ECO:0000259" key="3">
    <source>
        <dbReference type="PROSITE" id="PS50089"/>
    </source>
</evidence>
<feature type="compositionally biased region" description="Polar residues" evidence="2">
    <location>
        <begin position="284"/>
        <end position="297"/>
    </location>
</feature>
<gene>
    <name evidence="4" type="ORF">M6B38_256525</name>
</gene>
<evidence type="ECO:0000313" key="4">
    <source>
        <dbReference type="EMBL" id="KAJ6852097.1"/>
    </source>
</evidence>
<comment type="caution">
    <text evidence="4">The sequence shown here is derived from an EMBL/GenBank/DDBJ whole genome shotgun (WGS) entry which is preliminary data.</text>
</comment>
<dbReference type="SUPFAM" id="SSF57850">
    <property type="entry name" value="RING/U-box"/>
    <property type="match status" value="1"/>
</dbReference>
<proteinExistence type="predicted"/>
<reference evidence="4" key="2">
    <citation type="submission" date="2023-04" db="EMBL/GenBank/DDBJ databases">
        <authorList>
            <person name="Bruccoleri R.E."/>
            <person name="Oakeley E.J."/>
            <person name="Faust A.-M."/>
            <person name="Dessus-Babus S."/>
            <person name="Altorfer M."/>
            <person name="Burckhardt D."/>
            <person name="Oertli M."/>
            <person name="Naumann U."/>
            <person name="Petersen F."/>
            <person name="Wong J."/>
        </authorList>
    </citation>
    <scope>NUCLEOTIDE SEQUENCE</scope>
    <source>
        <strain evidence="4">GSM-AAB239-AS_SAM_17_03QT</strain>
        <tissue evidence="4">Leaf</tissue>
    </source>
</reference>
<evidence type="ECO:0000313" key="5">
    <source>
        <dbReference type="Proteomes" id="UP001140949"/>
    </source>
</evidence>
<dbReference type="Gene3D" id="3.30.40.10">
    <property type="entry name" value="Zinc/RING finger domain, C3HC4 (zinc finger)"/>
    <property type="match status" value="1"/>
</dbReference>
<feature type="domain" description="RING-type" evidence="3">
    <location>
        <begin position="155"/>
        <end position="214"/>
    </location>
</feature>
<feature type="region of interest" description="Disordered" evidence="2">
    <location>
        <begin position="1"/>
        <end position="41"/>
    </location>
</feature>
<protein>
    <recommendedName>
        <fullName evidence="3">RING-type domain-containing protein</fullName>
    </recommendedName>
</protein>
<dbReference type="GO" id="GO:0008270">
    <property type="term" value="F:zinc ion binding"/>
    <property type="evidence" value="ECO:0007669"/>
    <property type="project" value="UniProtKB-KW"/>
</dbReference>
<organism evidence="4 5">
    <name type="scientific">Iris pallida</name>
    <name type="common">Sweet iris</name>
    <dbReference type="NCBI Taxonomy" id="29817"/>
    <lineage>
        <taxon>Eukaryota</taxon>
        <taxon>Viridiplantae</taxon>
        <taxon>Streptophyta</taxon>
        <taxon>Embryophyta</taxon>
        <taxon>Tracheophyta</taxon>
        <taxon>Spermatophyta</taxon>
        <taxon>Magnoliopsida</taxon>
        <taxon>Liliopsida</taxon>
        <taxon>Asparagales</taxon>
        <taxon>Iridaceae</taxon>
        <taxon>Iridoideae</taxon>
        <taxon>Irideae</taxon>
        <taxon>Iris</taxon>
    </lineage>
</organism>
<dbReference type="EMBL" id="JANAVB010001995">
    <property type="protein sequence ID" value="KAJ6852097.1"/>
    <property type="molecule type" value="Genomic_DNA"/>
</dbReference>
<evidence type="ECO:0000256" key="2">
    <source>
        <dbReference type="SAM" id="MobiDB-lite"/>
    </source>
</evidence>
<keyword evidence="1" id="KW-0863">Zinc-finger</keyword>
<dbReference type="InterPro" id="IPR013083">
    <property type="entry name" value="Znf_RING/FYVE/PHD"/>
</dbReference>
<keyword evidence="1" id="KW-0479">Metal-binding</keyword>
<feature type="compositionally biased region" description="Low complexity" evidence="2">
    <location>
        <begin position="24"/>
        <end position="39"/>
    </location>
</feature>
<reference evidence="4" key="1">
    <citation type="journal article" date="2023" name="GigaByte">
        <title>Genome assembly of the bearded iris, Iris pallida Lam.</title>
        <authorList>
            <person name="Bruccoleri R.E."/>
            <person name="Oakeley E.J."/>
            <person name="Faust A.M.E."/>
            <person name="Altorfer M."/>
            <person name="Dessus-Babus S."/>
            <person name="Burckhardt D."/>
            <person name="Oertli M."/>
            <person name="Naumann U."/>
            <person name="Petersen F."/>
            <person name="Wong J."/>
        </authorList>
    </citation>
    <scope>NUCLEOTIDE SEQUENCE</scope>
    <source>
        <strain evidence="4">GSM-AAB239-AS_SAM_17_03QT</strain>
    </source>
</reference>
<keyword evidence="5" id="KW-1185">Reference proteome</keyword>
<accession>A0AAX6IGZ9</accession>
<dbReference type="Proteomes" id="UP001140949">
    <property type="component" value="Unassembled WGS sequence"/>
</dbReference>
<dbReference type="PANTHER" id="PTHR31150">
    <property type="entry name" value="EXPRESSED PROTEIN"/>
    <property type="match status" value="1"/>
</dbReference>